<evidence type="ECO:0000256" key="1">
    <source>
        <dbReference type="SAM" id="MobiDB-lite"/>
    </source>
</evidence>
<comment type="caution">
    <text evidence="2">The sequence shown here is derived from an EMBL/GenBank/DDBJ whole genome shotgun (WGS) entry which is preliminary data.</text>
</comment>
<dbReference type="Proteomes" id="UP001188597">
    <property type="component" value="Unassembled WGS sequence"/>
</dbReference>
<evidence type="ECO:0000313" key="3">
    <source>
        <dbReference type="Proteomes" id="UP001188597"/>
    </source>
</evidence>
<dbReference type="EMBL" id="JAVXUP010000080">
    <property type="protein sequence ID" value="KAK3039237.1"/>
    <property type="molecule type" value="Genomic_DNA"/>
</dbReference>
<accession>A0AA88X3H9</accession>
<protein>
    <submittedName>
        <fullName evidence="2">Uncharacterized protein</fullName>
    </submittedName>
</protein>
<feature type="region of interest" description="Disordered" evidence="1">
    <location>
        <begin position="1"/>
        <end position="20"/>
    </location>
</feature>
<evidence type="ECO:0000313" key="2">
    <source>
        <dbReference type="EMBL" id="KAK3039237.1"/>
    </source>
</evidence>
<gene>
    <name evidence="2" type="ORF">RJ639_027941</name>
</gene>
<organism evidence="2 3">
    <name type="scientific">Escallonia herrerae</name>
    <dbReference type="NCBI Taxonomy" id="1293975"/>
    <lineage>
        <taxon>Eukaryota</taxon>
        <taxon>Viridiplantae</taxon>
        <taxon>Streptophyta</taxon>
        <taxon>Embryophyta</taxon>
        <taxon>Tracheophyta</taxon>
        <taxon>Spermatophyta</taxon>
        <taxon>Magnoliopsida</taxon>
        <taxon>eudicotyledons</taxon>
        <taxon>Gunneridae</taxon>
        <taxon>Pentapetalae</taxon>
        <taxon>asterids</taxon>
        <taxon>campanulids</taxon>
        <taxon>Escalloniales</taxon>
        <taxon>Escalloniaceae</taxon>
        <taxon>Escallonia</taxon>
    </lineage>
</organism>
<reference evidence="2" key="1">
    <citation type="submission" date="2022-12" db="EMBL/GenBank/DDBJ databases">
        <title>Draft genome assemblies for two species of Escallonia (Escalloniales).</title>
        <authorList>
            <person name="Chanderbali A."/>
            <person name="Dervinis C."/>
            <person name="Anghel I."/>
            <person name="Soltis D."/>
            <person name="Soltis P."/>
            <person name="Zapata F."/>
        </authorList>
    </citation>
    <scope>NUCLEOTIDE SEQUENCE</scope>
    <source>
        <strain evidence="2">UCBG64.0493</strain>
        <tissue evidence="2">Leaf</tissue>
    </source>
</reference>
<proteinExistence type="predicted"/>
<name>A0AA88X3H9_9ASTE</name>
<keyword evidence="3" id="KW-1185">Reference proteome</keyword>
<sequence length="88" mass="9384">MSFASGEAGTGSRQAESRQADIPLSTIAATSWALAAISAVGNVPRQILVFLLGSRTSQTHFPEFLLLTPRVVASIFLRVLKSSSYSED</sequence>
<dbReference type="AlphaFoldDB" id="A0AA88X3H9"/>